<comment type="function">
    <text evidence="6">Involved in mitochondrial fission. Acts as an adapter protein required to form mitochondrial fission complexes. Formation of these complexes is required to promote constriction and fission of the mitochondrial compartment at a late step in mitochondrial division.</text>
</comment>
<dbReference type="Gene3D" id="3.40.50.300">
    <property type="entry name" value="P-loop containing nucleotide triphosphate hydrolases"/>
    <property type="match status" value="1"/>
</dbReference>
<comment type="similarity">
    <text evidence="4">Belongs to the WD repeat MDV1/CAF4 family.</text>
</comment>
<evidence type="ECO:0000256" key="6">
    <source>
        <dbReference type="ARBA" id="ARBA00043913"/>
    </source>
</evidence>
<reference evidence="9 10" key="1">
    <citation type="submission" date="2018-02" db="EMBL/GenBank/DDBJ databases">
        <title>The genomes of Aspergillus section Nigri reveals drivers in fungal speciation.</title>
        <authorList>
            <consortium name="DOE Joint Genome Institute"/>
            <person name="Vesth T.C."/>
            <person name="Nybo J."/>
            <person name="Theobald S."/>
            <person name="Brandl J."/>
            <person name="Frisvad J.C."/>
            <person name="Nielsen K.F."/>
            <person name="Lyhne E.K."/>
            <person name="Kogle M.E."/>
            <person name="Kuo A."/>
            <person name="Riley R."/>
            <person name="Clum A."/>
            <person name="Nolan M."/>
            <person name="Lipzen A."/>
            <person name="Salamov A."/>
            <person name="Henrissat B."/>
            <person name="Wiebenga A."/>
            <person name="De vries R.P."/>
            <person name="Grigoriev I.V."/>
            <person name="Mortensen U.H."/>
            <person name="Andersen M.R."/>
            <person name="Baker S.E."/>
        </authorList>
    </citation>
    <scope>NUCLEOTIDE SEQUENCE [LARGE SCALE GENOMIC DNA]</scope>
    <source>
        <strain evidence="9 10">CBS 707.79</strain>
    </source>
</reference>
<feature type="repeat" description="WD" evidence="7">
    <location>
        <begin position="993"/>
        <end position="1034"/>
    </location>
</feature>
<dbReference type="SUPFAM" id="SSF52540">
    <property type="entry name" value="P-loop containing nucleoside triphosphate hydrolases"/>
    <property type="match status" value="1"/>
</dbReference>
<dbReference type="InterPro" id="IPR056884">
    <property type="entry name" value="NPHP3-like_N"/>
</dbReference>
<evidence type="ECO:0000259" key="8">
    <source>
        <dbReference type="PROSITE" id="PS50837"/>
    </source>
</evidence>
<dbReference type="InterPro" id="IPR007111">
    <property type="entry name" value="NACHT_NTPase"/>
</dbReference>
<dbReference type="InterPro" id="IPR015943">
    <property type="entry name" value="WD40/YVTN_repeat-like_dom_sf"/>
</dbReference>
<dbReference type="PANTHER" id="PTHR22847">
    <property type="entry name" value="WD40 REPEAT PROTEIN"/>
    <property type="match status" value="1"/>
</dbReference>
<evidence type="ECO:0000313" key="10">
    <source>
        <dbReference type="Proteomes" id="UP000247810"/>
    </source>
</evidence>
<dbReference type="InterPro" id="IPR027417">
    <property type="entry name" value="P-loop_NTPase"/>
</dbReference>
<comment type="subcellular location">
    <subcellularLocation>
        <location evidence="1">Mitochondrion outer membrane</location>
        <topology evidence="1">Peripheral membrane protein</topology>
        <orientation evidence="1">Cytoplasmic side</orientation>
    </subcellularLocation>
</comment>
<dbReference type="Pfam" id="PF00400">
    <property type="entry name" value="WD40"/>
    <property type="match status" value="3"/>
</dbReference>
<keyword evidence="10" id="KW-1185">Reference proteome</keyword>
<dbReference type="PROSITE" id="PS50082">
    <property type="entry name" value="WD_REPEATS_2"/>
    <property type="match status" value="2"/>
</dbReference>
<dbReference type="PROSITE" id="PS50294">
    <property type="entry name" value="WD_REPEATS_REGION"/>
    <property type="match status" value="2"/>
</dbReference>
<keyword evidence="3" id="KW-0677">Repeat</keyword>
<dbReference type="Gene3D" id="2.130.10.10">
    <property type="entry name" value="YVTN repeat-like/Quinoprotein amine dehydrogenase"/>
    <property type="match status" value="3"/>
</dbReference>
<dbReference type="SMART" id="SM00320">
    <property type="entry name" value="WD40"/>
    <property type="match status" value="5"/>
</dbReference>
<gene>
    <name evidence="9" type="ORF">BO71DRAFT_458880</name>
</gene>
<dbReference type="Pfam" id="PF24883">
    <property type="entry name" value="NPHP3_N"/>
    <property type="match status" value="1"/>
</dbReference>
<protein>
    <recommendedName>
        <fullName evidence="5">Mitochondrial division protein 1</fullName>
    </recommendedName>
</protein>
<organism evidence="9 10">
    <name type="scientific">Aspergillus ellipticus CBS 707.79</name>
    <dbReference type="NCBI Taxonomy" id="1448320"/>
    <lineage>
        <taxon>Eukaryota</taxon>
        <taxon>Fungi</taxon>
        <taxon>Dikarya</taxon>
        <taxon>Ascomycota</taxon>
        <taxon>Pezizomycotina</taxon>
        <taxon>Eurotiomycetes</taxon>
        <taxon>Eurotiomycetidae</taxon>
        <taxon>Eurotiales</taxon>
        <taxon>Aspergillaceae</taxon>
        <taxon>Aspergillus</taxon>
        <taxon>Aspergillus subgen. Circumdati</taxon>
    </lineage>
</organism>
<evidence type="ECO:0000256" key="2">
    <source>
        <dbReference type="ARBA" id="ARBA00022574"/>
    </source>
</evidence>
<dbReference type="STRING" id="1448320.A0A319ELM5"/>
<evidence type="ECO:0000256" key="5">
    <source>
        <dbReference type="ARBA" id="ARBA00039789"/>
    </source>
</evidence>
<dbReference type="PANTHER" id="PTHR22847:SF637">
    <property type="entry name" value="WD REPEAT DOMAIN 5B"/>
    <property type="match status" value="1"/>
</dbReference>
<proteinExistence type="inferred from homology"/>
<dbReference type="InterPro" id="IPR019775">
    <property type="entry name" value="WD40_repeat_CS"/>
</dbReference>
<dbReference type="VEuPathDB" id="FungiDB:BO71DRAFT_458880"/>
<accession>A0A319ELM5</accession>
<dbReference type="PROSITE" id="PS00678">
    <property type="entry name" value="WD_REPEATS_1"/>
    <property type="match status" value="1"/>
</dbReference>
<dbReference type="AlphaFoldDB" id="A0A319ELM5"/>
<dbReference type="EMBL" id="KZ825932">
    <property type="protein sequence ID" value="PYH91862.1"/>
    <property type="molecule type" value="Genomic_DNA"/>
</dbReference>
<dbReference type="SUPFAM" id="SSF50998">
    <property type="entry name" value="Quinoprotein alcohol dehydrogenase-like"/>
    <property type="match status" value="1"/>
</dbReference>
<feature type="domain" description="NACHT" evidence="8">
    <location>
        <begin position="148"/>
        <end position="298"/>
    </location>
</feature>
<dbReference type="OrthoDB" id="674604at2759"/>
<sequence>MAQNHQDHQAAFFESSEVLADALARCSVIEKHHRSPNVETSEGIDRSIVALYGAILEYTAGVVKVQNSSRGTRVRDMLIPSANSPLSALKSAINDANDNLGNWTKLDAPEDAIFGSYGDQNQAKCLPNTRVGLLKQIIEWTEDRDGKNIFWLCGMAGTGKSTISRSVAALLKQNGTLGASFFFNRNDIERSNAKKFCPTIAFQLMAHLPETVTAVRPVLEKEPWSISSAVRTQFKDLIHEPLAEIAPDYVQGPVVFVIDALDECESPEDVDIRAILSLLSMLKQIESVKIKILITSRPELPIREAINKIPKGDYEHLVLQDISPEQIKLDLGVFLRSKFDEIKSNRADIISCPDWPGENTIEALTERAFPLFIFASTICRFVADESEDPEERLSGIMELYEETGHVSHLDETYRPVLSHVLKGKSAKDRSEIIQVLIGTIITLAKPLSLNGLAELINWKPKRISLKLKYLHSVLNIPNDPDSPITTLHLSFRDYLTNPIHHNVDDVQEIGKQALTPGSGAFCVDEEEAHLRIAFQCIEIMNAKLHRYQENAFSSAVQYSCLYWVHHLEQSRQHQKDTAMRVHEFLKRHLLHWLDALSILSKGPESAAYIRTLVSIFADEDSDFANLLLDINRFLLQNMPIIESAPLQLYSGGLIFTPETSIVKATFPVERMEFLPKPPQVEKYWGSLIQTIEDVQRKTDDRFKMARKMAISANGKIIADYGPWHEVDIWDLASGLLRHSLKVHSPESVTLSADGNVMASSSKLSYDISLWDTATGIRQCTIKTMRFFDTVMLSPDGTLLASRDFIWDVATGSKLFELETKAFSPDGTMIVSLDAPGLYKVMNTESGIFQYSIHSQDTMRQFVFSPDGILIAAISSEEMVSLWDARSGVKNLTLDNHTEHISCVELSPDSDLIALGSWEDPVKIWGTSKGDLRYIFMNHAGETKSLSFSSDGKIWDIATGAAVKAIALTVDRRLVLGQGNMLRVWDMALDTPEEEVHSSGVDSVAISQDGTLAASGAQDGTLKLWDIEKRTEICQFEGHTRSIHTIAFSPDHRMLWDTTRGAQLRDLQGLDPNVTLGLRERTGSFTPVCWAVASSG</sequence>
<evidence type="ECO:0000256" key="4">
    <source>
        <dbReference type="ARBA" id="ARBA00038415"/>
    </source>
</evidence>
<dbReference type="GO" id="GO:0005741">
    <property type="term" value="C:mitochondrial outer membrane"/>
    <property type="evidence" value="ECO:0007669"/>
    <property type="project" value="UniProtKB-SubCell"/>
</dbReference>
<dbReference type="Proteomes" id="UP000247810">
    <property type="component" value="Unassembled WGS sequence"/>
</dbReference>
<keyword evidence="2 7" id="KW-0853">WD repeat</keyword>
<dbReference type="InterPro" id="IPR011047">
    <property type="entry name" value="Quinoprotein_ADH-like_sf"/>
</dbReference>
<name>A0A319ELM5_9EURO</name>
<dbReference type="PROSITE" id="PS50837">
    <property type="entry name" value="NACHT"/>
    <property type="match status" value="1"/>
</dbReference>
<dbReference type="GO" id="GO:1990234">
    <property type="term" value="C:transferase complex"/>
    <property type="evidence" value="ECO:0007669"/>
    <property type="project" value="UniProtKB-ARBA"/>
</dbReference>
<feature type="repeat" description="WD" evidence="7">
    <location>
        <begin position="893"/>
        <end position="934"/>
    </location>
</feature>
<evidence type="ECO:0000256" key="3">
    <source>
        <dbReference type="ARBA" id="ARBA00022737"/>
    </source>
</evidence>
<evidence type="ECO:0000256" key="7">
    <source>
        <dbReference type="PROSITE-ProRule" id="PRU00221"/>
    </source>
</evidence>
<dbReference type="InterPro" id="IPR001680">
    <property type="entry name" value="WD40_rpt"/>
</dbReference>
<evidence type="ECO:0000256" key="1">
    <source>
        <dbReference type="ARBA" id="ARBA00004570"/>
    </source>
</evidence>
<evidence type="ECO:0000313" key="9">
    <source>
        <dbReference type="EMBL" id="PYH91862.1"/>
    </source>
</evidence>